<keyword evidence="1" id="KW-0175">Coiled coil</keyword>
<name>A0A1G8ALN8_9BACI</name>
<proteinExistence type="predicted"/>
<feature type="coiled-coil region" evidence="1">
    <location>
        <begin position="17"/>
        <end position="47"/>
    </location>
</feature>
<dbReference type="Pfam" id="PF20068">
    <property type="entry name" value="Amphi-Trp"/>
    <property type="match status" value="1"/>
</dbReference>
<dbReference type="AlphaFoldDB" id="A0A1G8ALN8"/>
<dbReference type="Proteomes" id="UP000199163">
    <property type="component" value="Unassembled WGS sequence"/>
</dbReference>
<keyword evidence="4" id="KW-1185">Reference proteome</keyword>
<reference evidence="3 4" key="1">
    <citation type="submission" date="2016-10" db="EMBL/GenBank/DDBJ databases">
        <authorList>
            <person name="de Groot N.N."/>
        </authorList>
    </citation>
    <scope>NUCLEOTIDE SEQUENCE [LARGE SCALE GENOMIC DNA]</scope>
    <source>
        <strain evidence="3 4">DSM 21632</strain>
    </source>
</reference>
<organism evidence="3 4">
    <name type="scientific">Alteribacillus persepolensis</name>
    <dbReference type="NCBI Taxonomy" id="568899"/>
    <lineage>
        <taxon>Bacteria</taxon>
        <taxon>Bacillati</taxon>
        <taxon>Bacillota</taxon>
        <taxon>Bacilli</taxon>
        <taxon>Bacillales</taxon>
        <taxon>Bacillaceae</taxon>
        <taxon>Alteribacillus</taxon>
    </lineage>
</organism>
<gene>
    <name evidence="3" type="ORF">SAMN05192534_102194</name>
</gene>
<dbReference type="EMBL" id="FNDK01000002">
    <property type="protein sequence ID" value="SDH21240.1"/>
    <property type="molecule type" value="Genomic_DNA"/>
</dbReference>
<accession>A0A1G8ALN8</accession>
<sequence length="87" mass="10122">MEEAGIMFGQERLGEDRRFEKEEKMAVEEAAAELEKMAEALRKYGELTLTNNNEQITVSPSNEVQVTVDYVKKGKHHKSGFYFEWYT</sequence>
<feature type="domain" description="Amphi-Trp" evidence="2">
    <location>
        <begin position="15"/>
        <end position="79"/>
    </location>
</feature>
<evidence type="ECO:0000256" key="1">
    <source>
        <dbReference type="SAM" id="Coils"/>
    </source>
</evidence>
<evidence type="ECO:0000313" key="3">
    <source>
        <dbReference type="EMBL" id="SDH21240.1"/>
    </source>
</evidence>
<protein>
    <submittedName>
        <fullName evidence="3">Amphi-Trp domain-containing protein</fullName>
    </submittedName>
</protein>
<evidence type="ECO:0000313" key="4">
    <source>
        <dbReference type="Proteomes" id="UP000199163"/>
    </source>
</evidence>
<evidence type="ECO:0000259" key="2">
    <source>
        <dbReference type="Pfam" id="PF20068"/>
    </source>
</evidence>
<dbReference type="STRING" id="568899.SAMN05192534_102194"/>
<dbReference type="NCBIfam" id="TIGR04354">
    <property type="entry name" value="amphi-Trp"/>
    <property type="match status" value="1"/>
</dbReference>
<dbReference type="InterPro" id="IPR027598">
    <property type="entry name" value="Amphi-Trp_dom"/>
</dbReference>